<comment type="caution">
    <text evidence="10">The sequence shown here is derived from an EMBL/GenBank/DDBJ whole genome shotgun (WGS) entry which is preliminary data.</text>
</comment>
<evidence type="ECO:0000256" key="2">
    <source>
        <dbReference type="ARBA" id="ARBA00004496"/>
    </source>
</evidence>
<keyword evidence="6" id="KW-0963">Cytoplasm</keyword>
<dbReference type="PANTHER" id="PTHR12896">
    <property type="entry name" value="PAX6 NEIGHBOR PROTEIN PAXNEB"/>
    <property type="match status" value="1"/>
</dbReference>
<comment type="pathway">
    <text evidence="3">tRNA modification; 5-methoxycarbonylmethyl-2-thiouridine-tRNA biosynthesis.</text>
</comment>
<evidence type="ECO:0000256" key="3">
    <source>
        <dbReference type="ARBA" id="ARBA00005043"/>
    </source>
</evidence>
<evidence type="ECO:0000256" key="4">
    <source>
        <dbReference type="ARBA" id="ARBA00007573"/>
    </source>
</evidence>
<evidence type="ECO:0000256" key="8">
    <source>
        <dbReference type="ARBA" id="ARBA00023242"/>
    </source>
</evidence>
<dbReference type="AlphaFoldDB" id="A0AAW2ZNE2"/>
<dbReference type="Gene3D" id="3.40.50.300">
    <property type="entry name" value="P-loop containing nucleotide triphosphate hydrolases"/>
    <property type="match status" value="1"/>
</dbReference>
<comment type="similarity">
    <text evidence="4">Belongs to the ELP4 family.</text>
</comment>
<feature type="region of interest" description="Disordered" evidence="9">
    <location>
        <begin position="338"/>
        <end position="363"/>
    </location>
</feature>
<dbReference type="GO" id="GO:0002098">
    <property type="term" value="P:tRNA wobble uridine modification"/>
    <property type="evidence" value="ECO:0007669"/>
    <property type="project" value="InterPro"/>
</dbReference>
<dbReference type="GO" id="GO:0005737">
    <property type="term" value="C:cytoplasm"/>
    <property type="evidence" value="ECO:0007669"/>
    <property type="project" value="UniProtKB-SubCell"/>
</dbReference>
<feature type="region of interest" description="Disordered" evidence="9">
    <location>
        <begin position="1"/>
        <end position="23"/>
    </location>
</feature>
<dbReference type="Pfam" id="PF05625">
    <property type="entry name" value="PAXNEB"/>
    <property type="match status" value="1"/>
</dbReference>
<feature type="compositionally biased region" description="Basic and acidic residues" evidence="9">
    <location>
        <begin position="342"/>
        <end position="355"/>
    </location>
</feature>
<proteinExistence type="inferred from homology"/>
<keyword evidence="7" id="KW-0819">tRNA processing</keyword>
<dbReference type="PANTHER" id="PTHR12896:SF1">
    <property type="entry name" value="ELONGATOR COMPLEX PROTEIN 4"/>
    <property type="match status" value="1"/>
</dbReference>
<evidence type="ECO:0000256" key="1">
    <source>
        <dbReference type="ARBA" id="ARBA00004123"/>
    </source>
</evidence>
<dbReference type="CDD" id="cd19494">
    <property type="entry name" value="Elp4"/>
    <property type="match status" value="1"/>
</dbReference>
<comment type="subcellular location">
    <subcellularLocation>
        <location evidence="2">Cytoplasm</location>
    </subcellularLocation>
    <subcellularLocation>
        <location evidence="1">Nucleus</location>
    </subcellularLocation>
</comment>
<reference evidence="10 11" key="1">
    <citation type="submission" date="2024-03" db="EMBL/GenBank/DDBJ databases">
        <title>The Acrasis kona genome and developmental transcriptomes reveal deep origins of eukaryotic multicellular pathways.</title>
        <authorList>
            <person name="Sheikh S."/>
            <person name="Fu C.-J."/>
            <person name="Brown M.W."/>
            <person name="Baldauf S.L."/>
        </authorList>
    </citation>
    <scope>NUCLEOTIDE SEQUENCE [LARGE SCALE GENOMIC DNA]</scope>
    <source>
        <strain evidence="10 11">ATCC MYA-3509</strain>
    </source>
</reference>
<keyword evidence="8" id="KW-0539">Nucleus</keyword>
<evidence type="ECO:0000256" key="6">
    <source>
        <dbReference type="ARBA" id="ARBA00022490"/>
    </source>
</evidence>
<dbReference type="GO" id="GO:0033588">
    <property type="term" value="C:elongator holoenzyme complex"/>
    <property type="evidence" value="ECO:0007669"/>
    <property type="project" value="InterPro"/>
</dbReference>
<dbReference type="GO" id="GO:0008023">
    <property type="term" value="C:transcription elongation factor complex"/>
    <property type="evidence" value="ECO:0007669"/>
    <property type="project" value="TreeGrafter"/>
</dbReference>
<evidence type="ECO:0000313" key="10">
    <source>
        <dbReference type="EMBL" id="KAL0491372.1"/>
    </source>
</evidence>
<dbReference type="InterPro" id="IPR008728">
    <property type="entry name" value="Elongator_complex_protein_4"/>
</dbReference>
<organism evidence="10 11">
    <name type="scientific">Acrasis kona</name>
    <dbReference type="NCBI Taxonomy" id="1008807"/>
    <lineage>
        <taxon>Eukaryota</taxon>
        <taxon>Discoba</taxon>
        <taxon>Heterolobosea</taxon>
        <taxon>Tetramitia</taxon>
        <taxon>Eutetramitia</taxon>
        <taxon>Acrasidae</taxon>
        <taxon>Acrasis</taxon>
    </lineage>
</organism>
<evidence type="ECO:0000256" key="5">
    <source>
        <dbReference type="ARBA" id="ARBA00020265"/>
    </source>
</evidence>
<name>A0AAW2ZNE2_9EUKA</name>
<dbReference type="EMBL" id="JAOPGA020001789">
    <property type="protein sequence ID" value="KAL0491372.1"/>
    <property type="molecule type" value="Genomic_DNA"/>
</dbReference>
<keyword evidence="11" id="KW-1185">Reference proteome</keyword>
<evidence type="ECO:0000256" key="7">
    <source>
        <dbReference type="ARBA" id="ARBA00022694"/>
    </source>
</evidence>
<feature type="compositionally biased region" description="Polar residues" evidence="9">
    <location>
        <begin position="1"/>
        <end position="16"/>
    </location>
</feature>
<protein>
    <recommendedName>
        <fullName evidence="5">Elongator complex protein 4</fullName>
    </recommendedName>
</protein>
<evidence type="ECO:0000313" key="11">
    <source>
        <dbReference type="Proteomes" id="UP001431209"/>
    </source>
</evidence>
<evidence type="ECO:0000256" key="9">
    <source>
        <dbReference type="SAM" id="MobiDB-lite"/>
    </source>
</evidence>
<sequence length="406" mass="45777">MKTSTFIRKGARQQTVPPGAKPSVHNGQLLISSGLRDFDSIVGGGLPVGSLICIQEDRHSQYAQNFIKYFLSEGLSCGHSLAYSLSPLNSINSFLPLNHTERLKAGQASVEDEEDDAESQQNELKIAWRYKEFVDQQVAAKKLRKTTTPITHQQKGTVSCHEYDLSREIQPEIFEKHKSNMTKLQPSNYKALLKDIYDRVKSLRSDASNRTATSILRVGLQSIGSILFNDNSQLIPFLYALRGLMRSSMSTCVFTLSKECISIDKLESLRHACDIVVDMNSFVGADIDVSDWEFKEYSGLLDMVKLPRINSLTTNFTPDSLNYAFKLKRRKMYIERLNLPPEETREASNPDRPKYQESQAAKAEESERIMRDLYGASEDQVMSCSGGVGMVHHHSKTSKIQDTLDF</sequence>
<accession>A0AAW2ZNE2</accession>
<dbReference type="Proteomes" id="UP001431209">
    <property type="component" value="Unassembled WGS sequence"/>
</dbReference>
<gene>
    <name evidence="10" type="ORF">AKO1_009879</name>
</gene>
<dbReference type="InterPro" id="IPR027417">
    <property type="entry name" value="P-loop_NTPase"/>
</dbReference>